<protein>
    <recommendedName>
        <fullName evidence="2">DUF6824 domain-containing protein</fullName>
    </recommendedName>
</protein>
<evidence type="ECO:0000256" key="1">
    <source>
        <dbReference type="SAM" id="MobiDB-lite"/>
    </source>
</evidence>
<accession>A0A9K3KKV8</accession>
<evidence type="ECO:0000313" key="4">
    <source>
        <dbReference type="Proteomes" id="UP000693970"/>
    </source>
</evidence>
<reference evidence="3" key="1">
    <citation type="journal article" date="2021" name="Sci. Rep.">
        <title>Diploid genomic architecture of Nitzschia inconspicua, an elite biomass production diatom.</title>
        <authorList>
            <person name="Oliver A."/>
            <person name="Podell S."/>
            <person name="Pinowska A."/>
            <person name="Traller J.C."/>
            <person name="Smith S.R."/>
            <person name="McClure R."/>
            <person name="Beliaev A."/>
            <person name="Bohutskyi P."/>
            <person name="Hill E.A."/>
            <person name="Rabines A."/>
            <person name="Zheng H."/>
            <person name="Allen L.Z."/>
            <person name="Kuo A."/>
            <person name="Grigoriev I.V."/>
            <person name="Allen A.E."/>
            <person name="Hazlebeck D."/>
            <person name="Allen E.E."/>
        </authorList>
    </citation>
    <scope>NUCLEOTIDE SEQUENCE</scope>
    <source>
        <strain evidence="3">Hildebrandi</strain>
    </source>
</reference>
<gene>
    <name evidence="3" type="ORF">IV203_033076</name>
</gene>
<feature type="region of interest" description="Disordered" evidence="1">
    <location>
        <begin position="400"/>
        <end position="432"/>
    </location>
</feature>
<feature type="compositionally biased region" description="Polar residues" evidence="1">
    <location>
        <begin position="349"/>
        <end position="363"/>
    </location>
</feature>
<feature type="region of interest" description="Disordered" evidence="1">
    <location>
        <begin position="514"/>
        <end position="550"/>
    </location>
</feature>
<comment type="caution">
    <text evidence="3">The sequence shown here is derived from an EMBL/GenBank/DDBJ whole genome shotgun (WGS) entry which is preliminary data.</text>
</comment>
<dbReference type="AlphaFoldDB" id="A0A9K3KKV8"/>
<reference evidence="3" key="2">
    <citation type="submission" date="2021-04" db="EMBL/GenBank/DDBJ databases">
        <authorList>
            <person name="Podell S."/>
        </authorList>
    </citation>
    <scope>NUCLEOTIDE SEQUENCE</scope>
    <source>
        <strain evidence="3">Hildebrandi</strain>
    </source>
</reference>
<feature type="region of interest" description="Disordered" evidence="1">
    <location>
        <begin position="335"/>
        <end position="369"/>
    </location>
</feature>
<dbReference type="EMBL" id="JAGRRH010000022">
    <property type="protein sequence ID" value="KAG7345545.1"/>
    <property type="molecule type" value="Genomic_DNA"/>
</dbReference>
<sequence length="550" mass="61028">MDVPQRIVSFHNTCLESTTNNGCEPCVQEETQIGVLLQQFDQALSFYSSNGGDDGSLKIPAVLAYRMALHMAPSLALDTSFRIMFLRADDYNPLAAAQRFVKFFQHKMELFGAENLGKEIAIRDLSDEDRNYIYEGWFQLAKEKDHCGRTVFCDMIKNNNSGVNERSMLRAIYYLTMCALQDDNVQKGGLVRLVFALQPVTNAPFAFDARAVTAAAKLRSALPARYSATHYCFTQASFLMYVNCEQHCHKQFYFVPPKVCLHQASAMELQFGLQTCGIPASCVPVSMLGTNVKVEAHEEWLEAQKFRELLKNGAAPGEDDIFSAMPNFVLGDLDPTPMKQSVGGPLPASFSNLQRQSQSNVSPPQLHDQASLGCDSNVVPVLVGGSTSCSLPQAAHLQSLMSRQAQDSAQSKSVQHQPQKPESSTSSPNTKGLSNFDVLFGRGKVKDHFGNIYLHKLIAMNQDRYEAAERWEKTVIAEEIVSIIRDRGGRFLKPSKVNATQTWEEVDSEAAREKVSHTFRSRRPKSSSLSSTATAKQTKQNTTILPEKIG</sequence>
<name>A0A9K3KKV8_9STRA</name>
<proteinExistence type="predicted"/>
<feature type="domain" description="DUF6824" evidence="2">
    <location>
        <begin position="437"/>
        <end position="520"/>
    </location>
</feature>
<keyword evidence="4" id="KW-1185">Reference proteome</keyword>
<organism evidence="3 4">
    <name type="scientific">Nitzschia inconspicua</name>
    <dbReference type="NCBI Taxonomy" id="303405"/>
    <lineage>
        <taxon>Eukaryota</taxon>
        <taxon>Sar</taxon>
        <taxon>Stramenopiles</taxon>
        <taxon>Ochrophyta</taxon>
        <taxon>Bacillariophyta</taxon>
        <taxon>Bacillariophyceae</taxon>
        <taxon>Bacillariophycidae</taxon>
        <taxon>Bacillariales</taxon>
        <taxon>Bacillariaceae</taxon>
        <taxon>Nitzschia</taxon>
    </lineage>
</organism>
<dbReference type="OrthoDB" id="48408at2759"/>
<dbReference type="InterPro" id="IPR049227">
    <property type="entry name" value="DUF6824"/>
</dbReference>
<feature type="compositionally biased region" description="Low complexity" evidence="1">
    <location>
        <begin position="526"/>
        <end position="543"/>
    </location>
</feature>
<dbReference type="Proteomes" id="UP000693970">
    <property type="component" value="Unassembled WGS sequence"/>
</dbReference>
<evidence type="ECO:0000259" key="2">
    <source>
        <dbReference type="Pfam" id="PF20710"/>
    </source>
</evidence>
<dbReference type="Pfam" id="PF20710">
    <property type="entry name" value="DUF6824"/>
    <property type="match status" value="1"/>
</dbReference>
<evidence type="ECO:0000313" key="3">
    <source>
        <dbReference type="EMBL" id="KAG7345545.1"/>
    </source>
</evidence>